<dbReference type="Gramene" id="Os05t0573400-00">
    <property type="protein sequence ID" value="Os05t0573400-00"/>
    <property type="gene ID" value="Os05g0573400"/>
</dbReference>
<name>A0A0P0WRC6_ORYSJ</name>
<dbReference type="AlphaFoldDB" id="A0A0P0WRC6"/>
<reference evidence="2" key="1">
    <citation type="journal article" date="2005" name="Nature">
        <title>The map-based sequence of the rice genome.</title>
        <authorList>
            <consortium name="International rice genome sequencing project (IRGSP)"/>
            <person name="Matsumoto T."/>
            <person name="Wu J."/>
            <person name="Kanamori H."/>
            <person name="Katayose Y."/>
            <person name="Fujisawa M."/>
            <person name="Namiki N."/>
            <person name="Mizuno H."/>
            <person name="Yamamoto K."/>
            <person name="Antonio B.A."/>
            <person name="Baba T."/>
            <person name="Sakata K."/>
            <person name="Nagamura Y."/>
            <person name="Aoki H."/>
            <person name="Arikawa K."/>
            <person name="Arita K."/>
            <person name="Bito T."/>
            <person name="Chiden Y."/>
            <person name="Fujitsuka N."/>
            <person name="Fukunaka R."/>
            <person name="Hamada M."/>
            <person name="Harada C."/>
            <person name="Hayashi A."/>
            <person name="Hijishita S."/>
            <person name="Honda M."/>
            <person name="Hosokawa S."/>
            <person name="Ichikawa Y."/>
            <person name="Idonuma A."/>
            <person name="Iijima M."/>
            <person name="Ikeda M."/>
            <person name="Ikeno M."/>
            <person name="Ito K."/>
            <person name="Ito S."/>
            <person name="Ito T."/>
            <person name="Ito Y."/>
            <person name="Ito Y."/>
            <person name="Iwabuchi A."/>
            <person name="Kamiya K."/>
            <person name="Karasawa W."/>
            <person name="Kurita K."/>
            <person name="Katagiri S."/>
            <person name="Kikuta A."/>
            <person name="Kobayashi H."/>
            <person name="Kobayashi N."/>
            <person name="Machita K."/>
            <person name="Maehara T."/>
            <person name="Masukawa M."/>
            <person name="Mizubayashi T."/>
            <person name="Mukai Y."/>
            <person name="Nagasaki H."/>
            <person name="Nagata Y."/>
            <person name="Naito S."/>
            <person name="Nakashima M."/>
            <person name="Nakama Y."/>
            <person name="Nakamichi Y."/>
            <person name="Nakamura M."/>
            <person name="Meguro A."/>
            <person name="Negishi M."/>
            <person name="Ohta I."/>
            <person name="Ohta T."/>
            <person name="Okamoto M."/>
            <person name="Ono N."/>
            <person name="Saji S."/>
            <person name="Sakaguchi M."/>
            <person name="Sakai K."/>
            <person name="Shibata M."/>
            <person name="Shimokawa T."/>
            <person name="Song J."/>
            <person name="Takazaki Y."/>
            <person name="Terasawa K."/>
            <person name="Tsugane M."/>
            <person name="Tsuji K."/>
            <person name="Ueda S."/>
            <person name="Waki K."/>
            <person name="Yamagata H."/>
            <person name="Yamamoto M."/>
            <person name="Yamamoto S."/>
            <person name="Yamane H."/>
            <person name="Yoshiki S."/>
            <person name="Yoshihara R."/>
            <person name="Yukawa K."/>
            <person name="Zhong H."/>
            <person name="Yano M."/>
            <person name="Yuan Q."/>
            <person name="Ouyang S."/>
            <person name="Liu J."/>
            <person name="Jones K.M."/>
            <person name="Gansberger K."/>
            <person name="Moffat K."/>
            <person name="Hill J."/>
            <person name="Bera J."/>
            <person name="Fadrosh D."/>
            <person name="Jin S."/>
            <person name="Johri S."/>
            <person name="Kim M."/>
            <person name="Overton L."/>
            <person name="Reardon M."/>
            <person name="Tsitrin T."/>
            <person name="Vuong H."/>
            <person name="Weaver B."/>
            <person name="Ciecko A."/>
            <person name="Tallon L."/>
            <person name="Jackson J."/>
            <person name="Pai G."/>
            <person name="Aken S.V."/>
            <person name="Utterback T."/>
            <person name="Reidmuller S."/>
            <person name="Feldblyum T."/>
            <person name="Hsiao J."/>
            <person name="Zismann V."/>
            <person name="Iobst S."/>
            <person name="de Vazeille A.R."/>
            <person name="Buell C.R."/>
            <person name="Ying K."/>
            <person name="Li Y."/>
            <person name="Lu T."/>
            <person name="Huang Y."/>
            <person name="Zhao Q."/>
            <person name="Feng Q."/>
            <person name="Zhang L."/>
            <person name="Zhu J."/>
            <person name="Weng Q."/>
            <person name="Mu J."/>
            <person name="Lu Y."/>
            <person name="Fan D."/>
            <person name="Liu Y."/>
            <person name="Guan J."/>
            <person name="Zhang Y."/>
            <person name="Yu S."/>
            <person name="Liu X."/>
            <person name="Zhang Y."/>
            <person name="Hong G."/>
            <person name="Han B."/>
            <person name="Choisne N."/>
            <person name="Demange N."/>
            <person name="Orjeda G."/>
            <person name="Samain S."/>
            <person name="Cattolico L."/>
            <person name="Pelletier E."/>
            <person name="Couloux A."/>
            <person name="Segurens B."/>
            <person name="Wincker P."/>
            <person name="D'Hont A."/>
            <person name="Scarpelli C."/>
            <person name="Weissenbach J."/>
            <person name="Salanoubat M."/>
            <person name="Quetier F."/>
            <person name="Yu Y."/>
            <person name="Kim H.R."/>
            <person name="Rambo T."/>
            <person name="Currie J."/>
            <person name="Collura K."/>
            <person name="Luo M."/>
            <person name="Yang T."/>
            <person name="Ammiraju J.S.S."/>
            <person name="Engler F."/>
            <person name="Soderlund C."/>
            <person name="Wing R.A."/>
            <person name="Palmer L.E."/>
            <person name="de la Bastide M."/>
            <person name="Spiegel L."/>
            <person name="Nascimento L."/>
            <person name="Zutavern T."/>
            <person name="O'Shaughnessy A."/>
            <person name="Dike S."/>
            <person name="Dedhia N."/>
            <person name="Preston R."/>
            <person name="Balija V."/>
            <person name="McCombie W.R."/>
            <person name="Chow T."/>
            <person name="Chen H."/>
            <person name="Chung M."/>
            <person name="Chen C."/>
            <person name="Shaw J."/>
            <person name="Wu H."/>
            <person name="Hsiao K."/>
            <person name="Chao Y."/>
            <person name="Chu M."/>
            <person name="Cheng C."/>
            <person name="Hour A."/>
            <person name="Lee P."/>
            <person name="Lin S."/>
            <person name="Lin Y."/>
            <person name="Liou J."/>
            <person name="Liu S."/>
            <person name="Hsing Y."/>
            <person name="Raghuvanshi S."/>
            <person name="Mohanty A."/>
            <person name="Bharti A.K."/>
            <person name="Gaur A."/>
            <person name="Gupta V."/>
            <person name="Kumar D."/>
            <person name="Ravi V."/>
            <person name="Vij S."/>
            <person name="Kapur A."/>
            <person name="Khurana P."/>
            <person name="Khurana P."/>
            <person name="Khurana J.P."/>
            <person name="Tyagi A.K."/>
            <person name="Gaikwad K."/>
            <person name="Singh A."/>
            <person name="Dalal V."/>
            <person name="Srivastava S."/>
            <person name="Dixit A."/>
            <person name="Pal A.K."/>
            <person name="Ghazi I.A."/>
            <person name="Yadav M."/>
            <person name="Pandit A."/>
            <person name="Bhargava A."/>
            <person name="Sureshbabu K."/>
            <person name="Batra K."/>
            <person name="Sharma T.R."/>
            <person name="Mohapatra T."/>
            <person name="Singh N.K."/>
            <person name="Messing J."/>
            <person name="Nelson A.B."/>
            <person name="Fuks G."/>
            <person name="Kavchok S."/>
            <person name="Keizer G."/>
            <person name="Linton E."/>
            <person name="Llaca V."/>
            <person name="Song R."/>
            <person name="Tanyolac B."/>
            <person name="Young S."/>
            <person name="Ho-Il K."/>
            <person name="Hahn J.H."/>
            <person name="Sangsakoo G."/>
            <person name="Vanavichit A."/>
            <person name="de Mattos Luiz.A.T."/>
            <person name="Zimmer P.D."/>
            <person name="Malone G."/>
            <person name="Dellagostin O."/>
            <person name="de Oliveira A.C."/>
            <person name="Bevan M."/>
            <person name="Bancroft I."/>
            <person name="Minx P."/>
            <person name="Cordum H."/>
            <person name="Wilson R."/>
            <person name="Cheng Z."/>
            <person name="Jin W."/>
            <person name="Jiang J."/>
            <person name="Leong S.A."/>
            <person name="Iwama H."/>
            <person name="Gojobori T."/>
            <person name="Itoh T."/>
            <person name="Niimura Y."/>
            <person name="Fujii Y."/>
            <person name="Habara T."/>
            <person name="Sakai H."/>
            <person name="Sato Y."/>
            <person name="Wilson G."/>
            <person name="Kumar K."/>
            <person name="McCouch S."/>
            <person name="Juretic N."/>
            <person name="Hoen D."/>
            <person name="Wright S."/>
            <person name="Bruskiewich R."/>
            <person name="Bureau T."/>
            <person name="Miyao A."/>
            <person name="Hirochika H."/>
            <person name="Nishikawa T."/>
            <person name="Kadowaki K."/>
            <person name="Sugiura M."/>
            <person name="Burr B."/>
            <person name="Sasaki T."/>
        </authorList>
    </citation>
    <scope>NUCLEOTIDE SEQUENCE [LARGE SCALE GENOMIC DNA]</scope>
    <source>
        <strain evidence="2">cv. Nipponbare</strain>
    </source>
</reference>
<protein>
    <submittedName>
        <fullName evidence="1">Os05g0573400 protein</fullName>
    </submittedName>
</protein>
<reference evidence="1 2" key="3">
    <citation type="journal article" date="2013" name="Rice">
        <title>Improvement of the Oryza sativa Nipponbare reference genome using next generation sequence and optical map data.</title>
        <authorList>
            <person name="Kawahara Y."/>
            <person name="de la Bastide M."/>
            <person name="Hamilton J.P."/>
            <person name="Kanamori H."/>
            <person name="McCombie W.R."/>
            <person name="Ouyang S."/>
            <person name="Schwartz D.C."/>
            <person name="Tanaka T."/>
            <person name="Wu J."/>
            <person name="Zhou S."/>
            <person name="Childs K.L."/>
            <person name="Davidson R.M."/>
            <person name="Lin H."/>
            <person name="Quesada-Ocampo L."/>
            <person name="Vaillancourt B."/>
            <person name="Sakai H."/>
            <person name="Lee S.S."/>
            <person name="Kim J."/>
            <person name="Numa H."/>
            <person name="Itoh T."/>
            <person name="Buell C.R."/>
            <person name="Matsumoto T."/>
        </authorList>
    </citation>
    <scope>NUCLEOTIDE SEQUENCE [LARGE SCALE GENOMIC DNA]</scope>
    <source>
        <strain evidence="2">cv. Nipponbare</strain>
    </source>
</reference>
<sequence>MLSLFFTYSATKFYYTNISWLICAINWIHCHTFNPLLYFIRNVCHTESLVRTQIETLYSNYLIDLSRGYIVVTSQLDVQKSLIISKVQLLPHHHRPKQTLHRARMETWFQHRC</sequence>
<gene>
    <name evidence="1" type="ordered locus">Os05g0573400</name>
    <name evidence="1" type="ORF">OSNPB_050573400</name>
</gene>
<dbReference type="PaxDb" id="39947-A0A0P0WRC6"/>
<evidence type="ECO:0000313" key="2">
    <source>
        <dbReference type="Proteomes" id="UP000059680"/>
    </source>
</evidence>
<dbReference type="InParanoid" id="A0A0P0WRC6"/>
<dbReference type="EMBL" id="AP014961">
    <property type="protein sequence ID" value="BAS95448.1"/>
    <property type="molecule type" value="Genomic_DNA"/>
</dbReference>
<organism evidence="1 2">
    <name type="scientific">Oryza sativa subsp. japonica</name>
    <name type="common">Rice</name>
    <dbReference type="NCBI Taxonomy" id="39947"/>
    <lineage>
        <taxon>Eukaryota</taxon>
        <taxon>Viridiplantae</taxon>
        <taxon>Streptophyta</taxon>
        <taxon>Embryophyta</taxon>
        <taxon>Tracheophyta</taxon>
        <taxon>Spermatophyta</taxon>
        <taxon>Magnoliopsida</taxon>
        <taxon>Liliopsida</taxon>
        <taxon>Poales</taxon>
        <taxon>Poaceae</taxon>
        <taxon>BOP clade</taxon>
        <taxon>Oryzoideae</taxon>
        <taxon>Oryzeae</taxon>
        <taxon>Oryzinae</taxon>
        <taxon>Oryza</taxon>
        <taxon>Oryza sativa</taxon>
    </lineage>
</organism>
<proteinExistence type="predicted"/>
<keyword evidence="2" id="KW-1185">Reference proteome</keyword>
<accession>A0A0P0WRC6</accession>
<dbReference type="Proteomes" id="UP000059680">
    <property type="component" value="Chromosome 5"/>
</dbReference>
<evidence type="ECO:0000313" key="1">
    <source>
        <dbReference type="EMBL" id="BAS95448.1"/>
    </source>
</evidence>
<reference evidence="1 2" key="2">
    <citation type="journal article" date="2013" name="Plant Cell Physiol.">
        <title>Rice Annotation Project Database (RAP-DB): an integrative and interactive database for rice genomics.</title>
        <authorList>
            <person name="Sakai H."/>
            <person name="Lee S.S."/>
            <person name="Tanaka T."/>
            <person name="Numa H."/>
            <person name="Kim J."/>
            <person name="Kawahara Y."/>
            <person name="Wakimoto H."/>
            <person name="Yang C.C."/>
            <person name="Iwamoto M."/>
            <person name="Abe T."/>
            <person name="Yamada Y."/>
            <person name="Muto A."/>
            <person name="Inokuchi H."/>
            <person name="Ikemura T."/>
            <person name="Matsumoto T."/>
            <person name="Sasaki T."/>
            <person name="Itoh T."/>
        </authorList>
    </citation>
    <scope>NUCLEOTIDE SEQUENCE [LARGE SCALE GENOMIC DNA]</scope>
    <source>
        <strain evidence="2">cv. Nipponbare</strain>
    </source>
</reference>